<accession>A0A1P9WX41</accession>
<dbReference type="AlphaFoldDB" id="A0A1P9WX41"/>
<feature type="compositionally biased region" description="Polar residues" evidence="6">
    <location>
        <begin position="494"/>
        <end position="508"/>
    </location>
</feature>
<keyword evidence="11" id="KW-1185">Reference proteome</keyword>
<sequence>MLRRAAMVSALLLTSSVFTECSEKALDIDNPNQLSPTLFWRNADDAEKALVATYGPLTTIMGWGRMMGAILTTLRGDDLNPFPAQEVNDVGTFAVASTDNRVLEGWGELNAIVARANQVIANVPAIQMNEARKKEILGEAYFLRAFAHFHLLNMWGNIPLITKPVNALEDILVPQAPAADVWASIKSDLRQAQSSLPAEPKDVGRATAGAATALLGKAHLYTKDWAAAATEFKKIVDGTQYRLVANYQDNFQAATNNNAESIFELQYQRSDTGNWGPSGTPNPWRGQAWEPDVAPKGYTSQASTTINRWVYDLFMKEKTITGAIDPRAFATMIWNYPGAKVYQDDFTKAFTGSDQNNVWVRKYLNFDRTSSLTPGSWAYPTNNRRMIRLADVLLMYAEAENEANGPSAAVYAAINRVRARATMPNIAPGLSQAAMREAIRNERVLELTAEGDRIFDLNRWGITADVFTRNPALRSNSGGQFQRNKNELLPIPQNDINTNPQLKQNPGY</sequence>
<evidence type="ECO:0000259" key="9">
    <source>
        <dbReference type="Pfam" id="PF14322"/>
    </source>
</evidence>
<comment type="subcellular location">
    <subcellularLocation>
        <location evidence="1">Cell outer membrane</location>
    </subcellularLocation>
</comment>
<dbReference type="Pfam" id="PF14322">
    <property type="entry name" value="SusD-like_3"/>
    <property type="match status" value="1"/>
</dbReference>
<comment type="similarity">
    <text evidence="2">Belongs to the SusD family.</text>
</comment>
<reference evidence="10 11" key="1">
    <citation type="submission" date="2016-01" db="EMBL/GenBank/DDBJ databases">
        <authorList>
            <person name="Oliw E.H."/>
        </authorList>
    </citation>
    <scope>NUCLEOTIDE SEQUENCE [LARGE SCALE GENOMIC DNA]</scope>
    <source>
        <strain evidence="10 11">DY10</strain>
    </source>
</reference>
<name>A0A1P9WX41_9BACT</name>
<dbReference type="Gene3D" id="1.25.40.390">
    <property type="match status" value="1"/>
</dbReference>
<evidence type="ECO:0000256" key="6">
    <source>
        <dbReference type="SAM" id="MobiDB-lite"/>
    </source>
</evidence>
<evidence type="ECO:0000259" key="8">
    <source>
        <dbReference type="Pfam" id="PF07980"/>
    </source>
</evidence>
<feature type="chain" id="PRO_5012207848" description="Carbohydrate-binding protein SusD" evidence="7">
    <location>
        <begin position="20"/>
        <end position="508"/>
    </location>
</feature>
<evidence type="ECO:0000256" key="5">
    <source>
        <dbReference type="ARBA" id="ARBA00023237"/>
    </source>
</evidence>
<dbReference type="KEGG" id="smon:AWR27_11470"/>
<dbReference type="Pfam" id="PF07980">
    <property type="entry name" value="SusD_RagB"/>
    <property type="match status" value="1"/>
</dbReference>
<evidence type="ECO:0000256" key="3">
    <source>
        <dbReference type="ARBA" id="ARBA00022729"/>
    </source>
</evidence>
<gene>
    <name evidence="10" type="ORF">AWR27_11470</name>
</gene>
<evidence type="ECO:0008006" key="12">
    <source>
        <dbReference type="Google" id="ProtNLM"/>
    </source>
</evidence>
<evidence type="ECO:0000313" key="11">
    <source>
        <dbReference type="Proteomes" id="UP000187941"/>
    </source>
</evidence>
<dbReference type="STRING" id="1178516.AWR27_11470"/>
<evidence type="ECO:0000256" key="2">
    <source>
        <dbReference type="ARBA" id="ARBA00006275"/>
    </source>
</evidence>
<feature type="compositionally biased region" description="Polar residues" evidence="6">
    <location>
        <begin position="473"/>
        <end position="483"/>
    </location>
</feature>
<dbReference type="InterPro" id="IPR012944">
    <property type="entry name" value="SusD_RagB_dom"/>
</dbReference>
<dbReference type="EMBL" id="CP014263">
    <property type="protein sequence ID" value="AQG79888.1"/>
    <property type="molecule type" value="Genomic_DNA"/>
</dbReference>
<evidence type="ECO:0000256" key="1">
    <source>
        <dbReference type="ARBA" id="ARBA00004442"/>
    </source>
</evidence>
<keyword evidence="3 7" id="KW-0732">Signal</keyword>
<feature type="signal peptide" evidence="7">
    <location>
        <begin position="1"/>
        <end position="19"/>
    </location>
</feature>
<dbReference type="Proteomes" id="UP000187941">
    <property type="component" value="Chromosome"/>
</dbReference>
<evidence type="ECO:0000256" key="7">
    <source>
        <dbReference type="SAM" id="SignalP"/>
    </source>
</evidence>
<feature type="domain" description="RagB/SusD" evidence="8">
    <location>
        <begin position="260"/>
        <end position="508"/>
    </location>
</feature>
<dbReference type="GO" id="GO:0009279">
    <property type="term" value="C:cell outer membrane"/>
    <property type="evidence" value="ECO:0007669"/>
    <property type="project" value="UniProtKB-SubCell"/>
</dbReference>
<evidence type="ECO:0000313" key="10">
    <source>
        <dbReference type="EMBL" id="AQG79888.1"/>
    </source>
</evidence>
<proteinExistence type="inferred from homology"/>
<feature type="domain" description="SusD-like N-terminal" evidence="9">
    <location>
        <begin position="95"/>
        <end position="218"/>
    </location>
</feature>
<keyword evidence="4" id="KW-0472">Membrane</keyword>
<keyword evidence="5" id="KW-0998">Cell outer membrane</keyword>
<dbReference type="InterPro" id="IPR011990">
    <property type="entry name" value="TPR-like_helical_dom_sf"/>
</dbReference>
<feature type="region of interest" description="Disordered" evidence="6">
    <location>
        <begin position="473"/>
        <end position="508"/>
    </location>
</feature>
<dbReference type="SUPFAM" id="SSF48452">
    <property type="entry name" value="TPR-like"/>
    <property type="match status" value="1"/>
</dbReference>
<evidence type="ECO:0000256" key="4">
    <source>
        <dbReference type="ARBA" id="ARBA00023136"/>
    </source>
</evidence>
<protein>
    <recommendedName>
        <fullName evidence="12">Carbohydrate-binding protein SusD</fullName>
    </recommendedName>
</protein>
<dbReference type="InterPro" id="IPR033985">
    <property type="entry name" value="SusD-like_N"/>
</dbReference>
<organism evidence="10 11">
    <name type="scientific">Spirosoma montaniterrae</name>
    <dbReference type="NCBI Taxonomy" id="1178516"/>
    <lineage>
        <taxon>Bacteria</taxon>
        <taxon>Pseudomonadati</taxon>
        <taxon>Bacteroidota</taxon>
        <taxon>Cytophagia</taxon>
        <taxon>Cytophagales</taxon>
        <taxon>Cytophagaceae</taxon>
        <taxon>Spirosoma</taxon>
    </lineage>
</organism>